<gene>
    <name evidence="2" type="ORF">AS202_14470</name>
</gene>
<dbReference type="PROSITE" id="PS51257">
    <property type="entry name" value="PROKAR_LIPOPROTEIN"/>
    <property type="match status" value="1"/>
</dbReference>
<feature type="signal peptide" evidence="1">
    <location>
        <begin position="1"/>
        <end position="19"/>
    </location>
</feature>
<dbReference type="AlphaFoldDB" id="A0AAI8C5E7"/>
<name>A0AAI8C5E7_9FLAO</name>
<evidence type="ECO:0000313" key="2">
    <source>
        <dbReference type="EMBL" id="ALU27289.1"/>
    </source>
</evidence>
<dbReference type="EMBL" id="CP013690">
    <property type="protein sequence ID" value="ALU27289.1"/>
    <property type="molecule type" value="Genomic_DNA"/>
</dbReference>
<proteinExistence type="predicted"/>
<organism evidence="2 3">
    <name type="scientific">Myroides odoratimimus</name>
    <dbReference type="NCBI Taxonomy" id="76832"/>
    <lineage>
        <taxon>Bacteria</taxon>
        <taxon>Pseudomonadati</taxon>
        <taxon>Bacteroidota</taxon>
        <taxon>Flavobacteriia</taxon>
        <taxon>Flavobacteriales</taxon>
        <taxon>Flavobacteriaceae</taxon>
        <taxon>Myroides</taxon>
    </lineage>
</organism>
<dbReference type="Proteomes" id="UP000069030">
    <property type="component" value="Chromosome"/>
</dbReference>
<dbReference type="KEGG" id="mod:AS202_14470"/>
<dbReference type="GeneID" id="66975934"/>
<evidence type="ECO:0008006" key="4">
    <source>
        <dbReference type="Google" id="ProtNLM"/>
    </source>
</evidence>
<protein>
    <recommendedName>
        <fullName evidence="4">Lipoprotein</fullName>
    </recommendedName>
</protein>
<evidence type="ECO:0000256" key="1">
    <source>
        <dbReference type="SAM" id="SignalP"/>
    </source>
</evidence>
<keyword evidence="1" id="KW-0732">Signal</keyword>
<dbReference type="RefSeq" id="WP_006258838.1">
    <property type="nucleotide sequence ID" value="NZ_CP013690.1"/>
</dbReference>
<sequence length="191" mass="21633">MKKYLILCFAALALSCSKSDDNTPKGDPIFDAPYSGLKSLDELPVGTLKYAGNKIGSQPVGLIGKDNKTCKQSDYLLLDMKREVLTYHLFEKKVGNICALFWDFPEEIILSELKETGKLPVQIYTKIKRAPTKEELEINPDKTYYIETKLKYNGELEVGFQAGYLRIEDKLSNVSEGSLNKGKSYLYFHIK</sequence>
<feature type="chain" id="PRO_5042477908" description="Lipoprotein" evidence="1">
    <location>
        <begin position="20"/>
        <end position="191"/>
    </location>
</feature>
<accession>A0AAI8C5E7</accession>
<evidence type="ECO:0000313" key="3">
    <source>
        <dbReference type="Proteomes" id="UP000069030"/>
    </source>
</evidence>
<reference evidence="2 3" key="1">
    <citation type="journal article" date="2016" name="J. Zhejiang Univ. Sci. B">
        <title>Antibiotic resistance mechanisms of Myroides sp.</title>
        <authorList>
            <person name="Hu S."/>
            <person name="Yuan S."/>
            <person name="Qu H."/>
            <person name="Jiang T."/>
            <person name="Zhou Y."/>
            <person name="Wang M."/>
            <person name="Ming D."/>
        </authorList>
    </citation>
    <scope>NUCLEOTIDE SEQUENCE [LARGE SCALE GENOMIC DNA]</scope>
    <source>
        <strain evidence="2 3">PR63039</strain>
    </source>
</reference>